<dbReference type="EMBL" id="PIOD01000004">
    <property type="protein sequence ID" value="RDW20905.1"/>
    <property type="molecule type" value="Genomic_DNA"/>
</dbReference>
<keyword evidence="2" id="KW-1185">Reference proteome</keyword>
<dbReference type="Pfam" id="PF08876">
    <property type="entry name" value="DUF1836"/>
    <property type="match status" value="1"/>
</dbReference>
<evidence type="ECO:0000313" key="1">
    <source>
        <dbReference type="EMBL" id="RDW20905.1"/>
    </source>
</evidence>
<evidence type="ECO:0008006" key="3">
    <source>
        <dbReference type="Google" id="ProtNLM"/>
    </source>
</evidence>
<dbReference type="Proteomes" id="UP000256520">
    <property type="component" value="Unassembled WGS sequence"/>
</dbReference>
<dbReference type="AlphaFoldDB" id="A0A3D8Q1L2"/>
<dbReference type="OrthoDB" id="3191472at2"/>
<dbReference type="PANTHER" id="PTHR40056:SF1">
    <property type="entry name" value="DUF1836 DOMAIN-CONTAINING PROTEIN"/>
    <property type="match status" value="1"/>
</dbReference>
<sequence>MENINELMKELHLDTTLSLKDIPEINLYMDQVIQLFENKFAPTKRNDDEKILTKTMVNNYAKGKLFFPIKNKKYTKEHIMLISMIYQMKSALSINDIKKSLQTLNEKILEEEEFNIEKLYDRYLILAENNVARFLDDSMALNQEIFPDIAEQENIDAEYFQQLLLVASFANMSNLYRRAAEKIIDGMKEPQAKRD</sequence>
<evidence type="ECO:0000313" key="2">
    <source>
        <dbReference type="Proteomes" id="UP000256520"/>
    </source>
</evidence>
<gene>
    <name evidence="1" type="ORF">CWR45_03385</name>
</gene>
<reference evidence="2" key="1">
    <citation type="submission" date="2017-11" db="EMBL/GenBank/DDBJ databases">
        <authorList>
            <person name="Zhu W."/>
        </authorList>
    </citation>
    <scope>NUCLEOTIDE SEQUENCE [LARGE SCALE GENOMIC DNA]</scope>
    <source>
        <strain evidence="2">CAU 1051</strain>
    </source>
</reference>
<accession>A0A3D8Q1L2</accession>
<proteinExistence type="predicted"/>
<dbReference type="InterPro" id="IPR014975">
    <property type="entry name" value="DUF1836"/>
</dbReference>
<comment type="caution">
    <text evidence="1">The sequence shown here is derived from an EMBL/GenBank/DDBJ whole genome shotgun (WGS) entry which is preliminary data.</text>
</comment>
<organism evidence="1 2">
    <name type="scientific">Oceanobacillus chungangensis</name>
    <dbReference type="NCBI Taxonomy" id="1229152"/>
    <lineage>
        <taxon>Bacteria</taxon>
        <taxon>Bacillati</taxon>
        <taxon>Bacillota</taxon>
        <taxon>Bacilli</taxon>
        <taxon>Bacillales</taxon>
        <taxon>Bacillaceae</taxon>
        <taxon>Oceanobacillus</taxon>
    </lineage>
</organism>
<name>A0A3D8Q1L2_9BACI</name>
<dbReference type="PANTHER" id="PTHR40056">
    <property type="entry name" value="HYPOTHETICAL CYTOSOLIC PROTEIN"/>
    <property type="match status" value="1"/>
</dbReference>
<dbReference type="RefSeq" id="WP_115748403.1">
    <property type="nucleotide sequence ID" value="NZ_PIOD01000004.1"/>
</dbReference>
<protein>
    <recommendedName>
        <fullName evidence="3">DUF1836 domain-containing protein</fullName>
    </recommendedName>
</protein>